<dbReference type="FunFam" id="3.60.40.10:FF:000060">
    <property type="entry name" value="Protein phosphatase 2c"/>
    <property type="match status" value="1"/>
</dbReference>
<dbReference type="OMA" id="RVAWERP"/>
<evidence type="ECO:0000313" key="7">
    <source>
        <dbReference type="Proteomes" id="UP000001593"/>
    </source>
</evidence>
<dbReference type="GO" id="GO:0046872">
    <property type="term" value="F:metal ion binding"/>
    <property type="evidence" value="ECO:0007669"/>
    <property type="project" value="UniProtKB-KW"/>
</dbReference>
<dbReference type="SUPFAM" id="SSF81606">
    <property type="entry name" value="PP2C-like"/>
    <property type="match status" value="1"/>
</dbReference>
<dbReference type="InterPro" id="IPR036457">
    <property type="entry name" value="PPM-type-like_dom_sf"/>
</dbReference>
<keyword evidence="2 4" id="KW-0378">Hydrolase</keyword>
<dbReference type="GO" id="GO:0004722">
    <property type="term" value="F:protein serine/threonine phosphatase activity"/>
    <property type="evidence" value="ECO:0000318"/>
    <property type="project" value="GO_Central"/>
</dbReference>
<dbReference type="InterPro" id="IPR001932">
    <property type="entry name" value="PPM-type_phosphatase-like_dom"/>
</dbReference>
<proteinExistence type="inferred from homology"/>
<organism evidence="6 7">
    <name type="scientific">Nematostella vectensis</name>
    <name type="common">Starlet sea anemone</name>
    <dbReference type="NCBI Taxonomy" id="45351"/>
    <lineage>
        <taxon>Eukaryota</taxon>
        <taxon>Metazoa</taxon>
        <taxon>Cnidaria</taxon>
        <taxon>Anthozoa</taxon>
        <taxon>Hexacorallia</taxon>
        <taxon>Actiniaria</taxon>
        <taxon>Edwardsiidae</taxon>
        <taxon>Nematostella</taxon>
    </lineage>
</organism>
<sequence>AFIAVFDGHGGREAAVFARSRLWETIKKQRGFYSSDPEHVVKAIKEGFMATHRSMWKVLENWPKTRHGLPSTSGTTVTVIIIRGHKMFVAHVGDSGAVLASKEPGTKRLEAYPLTDDHKPEAPHEKRRIEDLGGSVLARNGVYRVAWERPVCHGHRGPMRRSTKTERVPFLAVSRSLGDLWSFDYFRGEFVVSPVPDVKVYTINPATDKHVILASDGLWGVVQPDDAVRCVMWYSCVNTWHPSYLPRLVSKALSRWRARKLRADNTSVIVVSFEDGGVKHDP</sequence>
<dbReference type="GO" id="GO:0051019">
    <property type="term" value="F:mitogen-activated protein kinase binding"/>
    <property type="evidence" value="ECO:0000318"/>
    <property type="project" value="GO_Central"/>
</dbReference>
<reference evidence="6 7" key="1">
    <citation type="journal article" date="2007" name="Science">
        <title>Sea anemone genome reveals ancestral eumetazoan gene repertoire and genomic organization.</title>
        <authorList>
            <person name="Putnam N.H."/>
            <person name="Srivastava M."/>
            <person name="Hellsten U."/>
            <person name="Dirks B."/>
            <person name="Chapman J."/>
            <person name="Salamov A."/>
            <person name="Terry A."/>
            <person name="Shapiro H."/>
            <person name="Lindquist E."/>
            <person name="Kapitonov V.V."/>
            <person name="Jurka J."/>
            <person name="Genikhovich G."/>
            <person name="Grigoriev I.V."/>
            <person name="Lucas S.M."/>
            <person name="Steele R.E."/>
            <person name="Finnerty J.R."/>
            <person name="Technau U."/>
            <person name="Martindale M.Q."/>
            <person name="Rokhsar D.S."/>
        </authorList>
    </citation>
    <scope>NUCLEOTIDE SEQUENCE [LARGE SCALE GENOMIC DNA]</scope>
    <source>
        <strain evidence="7">CH2 X CH6</strain>
    </source>
</reference>
<dbReference type="PROSITE" id="PS51746">
    <property type="entry name" value="PPM_2"/>
    <property type="match status" value="1"/>
</dbReference>
<dbReference type="InterPro" id="IPR015655">
    <property type="entry name" value="PP2C"/>
</dbReference>
<keyword evidence="7" id="KW-1185">Reference proteome</keyword>
<evidence type="ECO:0000256" key="1">
    <source>
        <dbReference type="ARBA" id="ARBA00022723"/>
    </source>
</evidence>
<feature type="non-terminal residue" evidence="6">
    <location>
        <position position="282"/>
    </location>
</feature>
<keyword evidence="1" id="KW-0479">Metal-binding</keyword>
<evidence type="ECO:0000256" key="3">
    <source>
        <dbReference type="ARBA" id="ARBA00022912"/>
    </source>
</evidence>
<dbReference type="PROSITE" id="PS01032">
    <property type="entry name" value="PPM_1"/>
    <property type="match status" value="1"/>
</dbReference>
<evidence type="ECO:0000259" key="5">
    <source>
        <dbReference type="PROSITE" id="PS51746"/>
    </source>
</evidence>
<dbReference type="Gene3D" id="3.60.40.10">
    <property type="entry name" value="PPM-type phosphatase domain"/>
    <property type="match status" value="1"/>
</dbReference>
<accession>A7SG08</accession>
<dbReference type="EMBL" id="DS469648">
    <property type="protein sequence ID" value="EDO37355.1"/>
    <property type="molecule type" value="Genomic_DNA"/>
</dbReference>
<dbReference type="GO" id="GO:0045814">
    <property type="term" value="P:negative regulation of gene expression, epigenetic"/>
    <property type="evidence" value="ECO:0000318"/>
    <property type="project" value="GO_Central"/>
</dbReference>
<dbReference type="InParanoid" id="A7SG08"/>
<dbReference type="PANTHER" id="PTHR47992">
    <property type="entry name" value="PROTEIN PHOSPHATASE"/>
    <property type="match status" value="1"/>
</dbReference>
<gene>
    <name evidence="6" type="ORF">NEMVEDRAFT_v1g21439</name>
</gene>
<dbReference type="InterPro" id="IPR000222">
    <property type="entry name" value="PP2C_BS"/>
</dbReference>
<dbReference type="eggNOG" id="KOG0698">
    <property type="taxonomic scope" value="Eukaryota"/>
</dbReference>
<comment type="similarity">
    <text evidence="4">Belongs to the PP2C family.</text>
</comment>
<dbReference type="GO" id="GO:1902531">
    <property type="term" value="P:regulation of intracellular signal transduction"/>
    <property type="evidence" value="ECO:0000318"/>
    <property type="project" value="GO_Central"/>
</dbReference>
<dbReference type="Proteomes" id="UP000001593">
    <property type="component" value="Unassembled WGS sequence"/>
</dbReference>
<keyword evidence="3 4" id="KW-0904">Protein phosphatase</keyword>
<dbReference type="Pfam" id="PF00481">
    <property type="entry name" value="PP2C"/>
    <property type="match status" value="1"/>
</dbReference>
<dbReference type="STRING" id="45351.A7SG08"/>
<feature type="non-terminal residue" evidence="6">
    <location>
        <position position="1"/>
    </location>
</feature>
<evidence type="ECO:0000256" key="2">
    <source>
        <dbReference type="ARBA" id="ARBA00022801"/>
    </source>
</evidence>
<feature type="domain" description="PPM-type phosphatase" evidence="5">
    <location>
        <begin position="1"/>
        <end position="273"/>
    </location>
</feature>
<evidence type="ECO:0000313" key="6">
    <source>
        <dbReference type="EMBL" id="EDO37355.1"/>
    </source>
</evidence>
<dbReference type="HOGENOM" id="CLU_013173_19_0_1"/>
<dbReference type="AlphaFoldDB" id="A7SG08"/>
<dbReference type="CDD" id="cd00143">
    <property type="entry name" value="PP2Cc"/>
    <property type="match status" value="1"/>
</dbReference>
<dbReference type="SMART" id="SM00332">
    <property type="entry name" value="PP2Cc"/>
    <property type="match status" value="1"/>
</dbReference>
<evidence type="ECO:0000256" key="4">
    <source>
        <dbReference type="RuleBase" id="RU003465"/>
    </source>
</evidence>
<dbReference type="PhylomeDB" id="A7SG08"/>
<name>A7SG08_NEMVE</name>
<protein>
    <recommendedName>
        <fullName evidence="5">PPM-type phosphatase domain-containing protein</fullName>
    </recommendedName>
</protein>